<reference evidence="1 2" key="1">
    <citation type="journal article" date="2019" name="Sci. Rep.">
        <title>Orb-weaving spider Araneus ventricosus genome elucidates the spidroin gene catalogue.</title>
        <authorList>
            <person name="Kono N."/>
            <person name="Nakamura H."/>
            <person name="Ohtoshi R."/>
            <person name="Moran D.A.P."/>
            <person name="Shinohara A."/>
            <person name="Yoshida Y."/>
            <person name="Fujiwara M."/>
            <person name="Mori M."/>
            <person name="Tomita M."/>
            <person name="Arakawa K."/>
        </authorList>
    </citation>
    <scope>NUCLEOTIDE SEQUENCE [LARGE SCALE GENOMIC DNA]</scope>
</reference>
<dbReference type="Proteomes" id="UP000499080">
    <property type="component" value="Unassembled WGS sequence"/>
</dbReference>
<dbReference type="AlphaFoldDB" id="A0A4Y2JC63"/>
<protein>
    <submittedName>
        <fullName evidence="1">Uncharacterized protein</fullName>
    </submittedName>
</protein>
<gene>
    <name evidence="1" type="ORF">AVEN_199802_1</name>
</gene>
<comment type="caution">
    <text evidence="1">The sequence shown here is derived from an EMBL/GenBank/DDBJ whole genome shotgun (WGS) entry which is preliminary data.</text>
</comment>
<keyword evidence="2" id="KW-1185">Reference proteome</keyword>
<sequence>MKETAIESKHALETASALSSVQTEKVITDGHFYGASQYVRHSEGPYLFQCSRIANSRHGCQDSTLGEEAEKSGFLCPSPPYTECGDPYA</sequence>
<evidence type="ECO:0000313" key="2">
    <source>
        <dbReference type="Proteomes" id="UP000499080"/>
    </source>
</evidence>
<organism evidence="1 2">
    <name type="scientific">Araneus ventricosus</name>
    <name type="common">Orbweaver spider</name>
    <name type="synonym">Epeira ventricosa</name>
    <dbReference type="NCBI Taxonomy" id="182803"/>
    <lineage>
        <taxon>Eukaryota</taxon>
        <taxon>Metazoa</taxon>
        <taxon>Ecdysozoa</taxon>
        <taxon>Arthropoda</taxon>
        <taxon>Chelicerata</taxon>
        <taxon>Arachnida</taxon>
        <taxon>Araneae</taxon>
        <taxon>Araneomorphae</taxon>
        <taxon>Entelegynae</taxon>
        <taxon>Araneoidea</taxon>
        <taxon>Araneidae</taxon>
        <taxon>Araneus</taxon>
    </lineage>
</organism>
<proteinExistence type="predicted"/>
<name>A0A4Y2JC63_ARAVE</name>
<evidence type="ECO:0000313" key="1">
    <source>
        <dbReference type="EMBL" id="GBM86978.1"/>
    </source>
</evidence>
<dbReference type="EMBL" id="BGPR01003352">
    <property type="protein sequence ID" value="GBM86978.1"/>
    <property type="molecule type" value="Genomic_DNA"/>
</dbReference>
<accession>A0A4Y2JC63</accession>